<evidence type="ECO:0000313" key="1">
    <source>
        <dbReference type="EMBL" id="KAF8727861.1"/>
    </source>
</evidence>
<gene>
    <name evidence="1" type="ORF">HU200_018427</name>
</gene>
<accession>A0A835F4D2</accession>
<comment type="caution">
    <text evidence="1">The sequence shown here is derived from an EMBL/GenBank/DDBJ whole genome shotgun (WGS) entry which is preliminary data.</text>
</comment>
<protein>
    <submittedName>
        <fullName evidence="1">Uncharacterized protein</fullName>
    </submittedName>
</protein>
<keyword evidence="2" id="KW-1185">Reference proteome</keyword>
<dbReference type="OrthoDB" id="682975at2759"/>
<name>A0A835F4D2_9POAL</name>
<dbReference type="EMBL" id="JACEFO010001629">
    <property type="protein sequence ID" value="KAF8727861.1"/>
    <property type="molecule type" value="Genomic_DNA"/>
</dbReference>
<dbReference type="AlphaFoldDB" id="A0A835F4D2"/>
<reference evidence="1" key="1">
    <citation type="submission" date="2020-07" db="EMBL/GenBank/DDBJ databases">
        <title>Genome sequence and genetic diversity analysis of an under-domesticated orphan crop, white fonio (Digitaria exilis).</title>
        <authorList>
            <person name="Bennetzen J.L."/>
            <person name="Chen S."/>
            <person name="Ma X."/>
            <person name="Wang X."/>
            <person name="Yssel A.E.J."/>
            <person name="Chaluvadi S.R."/>
            <person name="Johnson M."/>
            <person name="Gangashetty P."/>
            <person name="Hamidou F."/>
            <person name="Sanogo M.D."/>
            <person name="Zwaenepoel A."/>
            <person name="Wallace J."/>
            <person name="Van De Peer Y."/>
            <person name="Van Deynze A."/>
        </authorList>
    </citation>
    <scope>NUCLEOTIDE SEQUENCE</scope>
    <source>
        <tissue evidence="1">Leaves</tissue>
    </source>
</reference>
<dbReference type="Proteomes" id="UP000636709">
    <property type="component" value="Unassembled WGS sequence"/>
</dbReference>
<evidence type="ECO:0000313" key="2">
    <source>
        <dbReference type="Proteomes" id="UP000636709"/>
    </source>
</evidence>
<proteinExistence type="predicted"/>
<organism evidence="1 2">
    <name type="scientific">Digitaria exilis</name>
    <dbReference type="NCBI Taxonomy" id="1010633"/>
    <lineage>
        <taxon>Eukaryota</taxon>
        <taxon>Viridiplantae</taxon>
        <taxon>Streptophyta</taxon>
        <taxon>Embryophyta</taxon>
        <taxon>Tracheophyta</taxon>
        <taxon>Spermatophyta</taxon>
        <taxon>Magnoliopsida</taxon>
        <taxon>Liliopsida</taxon>
        <taxon>Poales</taxon>
        <taxon>Poaceae</taxon>
        <taxon>PACMAD clade</taxon>
        <taxon>Panicoideae</taxon>
        <taxon>Panicodae</taxon>
        <taxon>Paniceae</taxon>
        <taxon>Anthephorinae</taxon>
        <taxon>Digitaria</taxon>
    </lineage>
</organism>
<sequence length="79" mass="9315">MAINIISSAALWSLWKLRNNLCFQNAAWKDTSHLVERILKMAQNWIIMCPHNRVQEIQNYLSKISMVARYPEALSWRTP</sequence>